<dbReference type="SUPFAM" id="SSF46785">
    <property type="entry name" value="Winged helix' DNA-binding domain"/>
    <property type="match status" value="1"/>
</dbReference>
<dbReference type="KEGG" id="php:PhaeoP97_00303"/>
<dbReference type="SMART" id="SM00345">
    <property type="entry name" value="HTH_GNTR"/>
    <property type="match status" value="1"/>
</dbReference>
<dbReference type="PROSITE" id="PS50949">
    <property type="entry name" value="HTH_GNTR"/>
    <property type="match status" value="1"/>
</dbReference>
<dbReference type="GO" id="GO:0003700">
    <property type="term" value="F:DNA-binding transcription factor activity"/>
    <property type="evidence" value="ECO:0007669"/>
    <property type="project" value="InterPro"/>
</dbReference>
<proteinExistence type="predicted"/>
<dbReference type="SUPFAM" id="SSF48008">
    <property type="entry name" value="GntR ligand-binding domain-like"/>
    <property type="match status" value="1"/>
</dbReference>
<evidence type="ECO:0000256" key="3">
    <source>
        <dbReference type="ARBA" id="ARBA00023125"/>
    </source>
</evidence>
<dbReference type="PANTHER" id="PTHR43537">
    <property type="entry name" value="TRANSCRIPTIONAL REGULATOR, GNTR FAMILY"/>
    <property type="match status" value="1"/>
</dbReference>
<accession>A0A1L3I0V8</accession>
<keyword evidence="9" id="KW-1185">Reference proteome</keyword>
<dbReference type="EMBL" id="CP016364">
    <property type="protein sequence ID" value="APG45754.1"/>
    <property type="molecule type" value="Genomic_DNA"/>
</dbReference>
<dbReference type="STRING" id="1844006.PhaeoP97_00303"/>
<dbReference type="InterPro" id="IPR036390">
    <property type="entry name" value="WH_DNA-bd_sf"/>
</dbReference>
<evidence type="ECO:0000256" key="1">
    <source>
        <dbReference type="ARBA" id="ARBA00022491"/>
    </source>
</evidence>
<dbReference type="CDD" id="cd07377">
    <property type="entry name" value="WHTH_GntR"/>
    <property type="match status" value="1"/>
</dbReference>
<protein>
    <recommendedName>
        <fullName evidence="6">Pyruvate dehydrogenase complex repressor</fullName>
    </recommendedName>
</protein>
<dbReference type="RefSeq" id="WP_072503566.1">
    <property type="nucleotide sequence ID" value="NZ_CP016364.1"/>
</dbReference>
<dbReference type="Gene3D" id="1.10.10.10">
    <property type="entry name" value="Winged helix-like DNA-binding domain superfamily/Winged helix DNA-binding domain"/>
    <property type="match status" value="1"/>
</dbReference>
<evidence type="ECO:0000256" key="4">
    <source>
        <dbReference type="ARBA" id="ARBA00023163"/>
    </source>
</evidence>
<evidence type="ECO:0000256" key="5">
    <source>
        <dbReference type="ARBA" id="ARBA00037357"/>
    </source>
</evidence>
<dbReference type="InterPro" id="IPR011711">
    <property type="entry name" value="GntR_C"/>
</dbReference>
<evidence type="ECO:0000259" key="7">
    <source>
        <dbReference type="PROSITE" id="PS50949"/>
    </source>
</evidence>
<evidence type="ECO:0000256" key="6">
    <source>
        <dbReference type="ARBA" id="ARBA00039592"/>
    </source>
</evidence>
<dbReference type="Proteomes" id="UP000183859">
    <property type="component" value="Chromosome"/>
</dbReference>
<feature type="domain" description="HTH gntR-type" evidence="7">
    <location>
        <begin position="9"/>
        <end position="77"/>
    </location>
</feature>
<keyword evidence="1" id="KW-0678">Repressor</keyword>
<dbReference type="InterPro" id="IPR000524">
    <property type="entry name" value="Tscrpt_reg_HTH_GntR"/>
</dbReference>
<evidence type="ECO:0000256" key="2">
    <source>
        <dbReference type="ARBA" id="ARBA00023015"/>
    </source>
</evidence>
<sequence>MPFQKVQPEKLSASVVRQIEQFILRGILTPGERLPAERELSERLGVSRPSLRDALAELQGRGLLVSRAGAGVFVADVLGSAFSPALVQLFASHDEAVFDYLSFRRDLEGLAAERAAKYGSDYDLQVIQTIFDKMELAGDPAISEEAAALDAQFHSAIMDASHNVVMLHMMRSMFDLLREGVFYNRRIMFQQHTTRDALLAQHRAINAALQSRDPTAARQAVETHLDYVKQALSDHQRALRNAEIARQRLQHETGKP</sequence>
<dbReference type="OrthoDB" id="5450856at2"/>
<dbReference type="Gene3D" id="1.20.120.530">
    <property type="entry name" value="GntR ligand-binding domain-like"/>
    <property type="match status" value="1"/>
</dbReference>
<dbReference type="Pfam" id="PF07729">
    <property type="entry name" value="FCD"/>
    <property type="match status" value="1"/>
</dbReference>
<dbReference type="PANTHER" id="PTHR43537:SF34">
    <property type="entry name" value="PYRUVATE DEHYDROGENASE COMPLEX REPRESSOR"/>
    <property type="match status" value="1"/>
</dbReference>
<keyword evidence="2" id="KW-0805">Transcription regulation</keyword>
<dbReference type="GO" id="GO:0003677">
    <property type="term" value="F:DNA binding"/>
    <property type="evidence" value="ECO:0007669"/>
    <property type="project" value="UniProtKB-KW"/>
</dbReference>
<dbReference type="InterPro" id="IPR008920">
    <property type="entry name" value="TF_FadR/GntR_C"/>
</dbReference>
<evidence type="ECO:0000313" key="9">
    <source>
        <dbReference type="Proteomes" id="UP000183859"/>
    </source>
</evidence>
<dbReference type="Pfam" id="PF00392">
    <property type="entry name" value="GntR"/>
    <property type="match status" value="1"/>
</dbReference>
<keyword evidence="3" id="KW-0238">DNA-binding</keyword>
<comment type="function">
    <text evidence="5">Transcriptional repressor for the pyruvate dehydrogenase complex genes aceEF and lpd.</text>
</comment>
<keyword evidence="4" id="KW-0804">Transcription</keyword>
<dbReference type="PRINTS" id="PR00035">
    <property type="entry name" value="HTHGNTR"/>
</dbReference>
<keyword evidence="8" id="KW-0670">Pyruvate</keyword>
<dbReference type="SMART" id="SM00895">
    <property type="entry name" value="FCD"/>
    <property type="match status" value="1"/>
</dbReference>
<evidence type="ECO:0000313" key="8">
    <source>
        <dbReference type="EMBL" id="APG45754.1"/>
    </source>
</evidence>
<dbReference type="InterPro" id="IPR036388">
    <property type="entry name" value="WH-like_DNA-bd_sf"/>
</dbReference>
<reference evidence="9" key="1">
    <citation type="submission" date="2016-07" db="EMBL/GenBank/DDBJ databases">
        <title>Phaeobacter portensis sp. nov., a tropodithietic acid producing bacterium isolated from a German harbor.</title>
        <authorList>
            <person name="Freese H.M."/>
            <person name="Bunk B."/>
            <person name="Breider S."/>
            <person name="Brinkhoff T."/>
        </authorList>
    </citation>
    <scope>NUCLEOTIDE SEQUENCE [LARGE SCALE GENOMIC DNA]</scope>
    <source>
        <strain evidence="9">P97</strain>
    </source>
</reference>
<organism evidence="8 9">
    <name type="scientific">Phaeobacter porticola</name>
    <dbReference type="NCBI Taxonomy" id="1844006"/>
    <lineage>
        <taxon>Bacteria</taxon>
        <taxon>Pseudomonadati</taxon>
        <taxon>Pseudomonadota</taxon>
        <taxon>Alphaproteobacteria</taxon>
        <taxon>Rhodobacterales</taxon>
        <taxon>Roseobacteraceae</taxon>
        <taxon>Phaeobacter</taxon>
    </lineage>
</organism>
<gene>
    <name evidence="8" type="ORF">PhaeoP97_00303</name>
</gene>
<dbReference type="AlphaFoldDB" id="A0A1L3I0V8"/>
<name>A0A1L3I0V8_9RHOB</name>